<evidence type="ECO:0000313" key="1">
    <source>
        <dbReference type="EMBL" id="TCK75079.1"/>
    </source>
</evidence>
<organism evidence="1 2">
    <name type="scientific">Acidipila rosea</name>
    <dbReference type="NCBI Taxonomy" id="768535"/>
    <lineage>
        <taxon>Bacteria</taxon>
        <taxon>Pseudomonadati</taxon>
        <taxon>Acidobacteriota</taxon>
        <taxon>Terriglobia</taxon>
        <taxon>Terriglobales</taxon>
        <taxon>Acidobacteriaceae</taxon>
        <taxon>Acidipila</taxon>
    </lineage>
</organism>
<dbReference type="Pfam" id="PF13604">
    <property type="entry name" value="AAA_30"/>
    <property type="match status" value="1"/>
</dbReference>
<protein>
    <submittedName>
        <fullName evidence="1">AAA domain-containing protein</fullName>
    </submittedName>
</protein>
<keyword evidence="2" id="KW-1185">Reference proteome</keyword>
<reference evidence="1 2" key="1">
    <citation type="submission" date="2019-03" db="EMBL/GenBank/DDBJ databases">
        <title>Genomic Encyclopedia of Type Strains, Phase IV (KMG-IV): sequencing the most valuable type-strain genomes for metagenomic binning, comparative biology and taxonomic classification.</title>
        <authorList>
            <person name="Goeker M."/>
        </authorList>
    </citation>
    <scope>NUCLEOTIDE SEQUENCE [LARGE SCALE GENOMIC DNA]</scope>
    <source>
        <strain evidence="1 2">DSM 103428</strain>
    </source>
</reference>
<dbReference type="SUPFAM" id="SSF52540">
    <property type="entry name" value="P-loop containing nucleoside triphosphate hydrolases"/>
    <property type="match status" value="1"/>
</dbReference>
<dbReference type="EMBL" id="SMGK01000001">
    <property type="protein sequence ID" value="TCK75079.1"/>
    <property type="molecule type" value="Genomic_DNA"/>
</dbReference>
<accession>A0A4R1LEL3</accession>
<dbReference type="Gene3D" id="3.40.50.300">
    <property type="entry name" value="P-loop containing nucleotide triphosphate hydrolases"/>
    <property type="match status" value="1"/>
</dbReference>
<dbReference type="InterPro" id="IPR027417">
    <property type="entry name" value="P-loop_NTPase"/>
</dbReference>
<comment type="caution">
    <text evidence="1">The sequence shown here is derived from an EMBL/GenBank/DDBJ whole genome shotgun (WGS) entry which is preliminary data.</text>
</comment>
<proteinExistence type="predicted"/>
<name>A0A4R1LEL3_9BACT</name>
<evidence type="ECO:0000313" key="2">
    <source>
        <dbReference type="Proteomes" id="UP000295210"/>
    </source>
</evidence>
<dbReference type="Proteomes" id="UP000295210">
    <property type="component" value="Unassembled WGS sequence"/>
</dbReference>
<sequence length="138" mass="15295">MRIADEIIKSVGFVSRDTDSLRYAGTAFIVQVPFDATSGCLHLVTNEGFAPTSRAAQKLTDAGMETSTLQKHLALGAKPDTGERRLYVLDESSLASTRQMHEFVSRLHPNDRVLLVGDRRQYEAVEAGRPSRSFRTRA</sequence>
<gene>
    <name evidence="1" type="ORF">C7378_0059</name>
</gene>
<dbReference type="AlphaFoldDB" id="A0A4R1LEL3"/>